<gene>
    <name evidence="1" type="ORF">METZ01_LOCUS54365</name>
</gene>
<organism evidence="1">
    <name type="scientific">marine metagenome</name>
    <dbReference type="NCBI Taxonomy" id="408172"/>
    <lineage>
        <taxon>unclassified sequences</taxon>
        <taxon>metagenomes</taxon>
        <taxon>ecological metagenomes</taxon>
    </lineage>
</organism>
<accession>A0A381SDW7</accession>
<protein>
    <recommendedName>
        <fullName evidence="2">Cytochrome c domain-containing protein</fullName>
    </recommendedName>
</protein>
<evidence type="ECO:0000313" key="1">
    <source>
        <dbReference type="EMBL" id="SVA01511.1"/>
    </source>
</evidence>
<reference evidence="1" key="1">
    <citation type="submission" date="2018-05" db="EMBL/GenBank/DDBJ databases">
        <authorList>
            <person name="Lanie J.A."/>
            <person name="Ng W.-L."/>
            <person name="Kazmierczak K.M."/>
            <person name="Andrzejewski T.M."/>
            <person name="Davidsen T.M."/>
            <person name="Wayne K.J."/>
            <person name="Tettelin H."/>
            <person name="Glass J.I."/>
            <person name="Rusch D."/>
            <person name="Podicherti R."/>
            <person name="Tsui H.-C.T."/>
            <person name="Winkler M.E."/>
        </authorList>
    </citation>
    <scope>NUCLEOTIDE SEQUENCE</scope>
</reference>
<feature type="non-terminal residue" evidence="1">
    <location>
        <position position="105"/>
    </location>
</feature>
<name>A0A381SDW7_9ZZZZ</name>
<proteinExistence type="predicted"/>
<dbReference type="EMBL" id="UINC01002910">
    <property type="protein sequence ID" value="SVA01511.1"/>
    <property type="molecule type" value="Genomic_DNA"/>
</dbReference>
<dbReference type="AlphaFoldDB" id="A0A381SDW7"/>
<evidence type="ECO:0008006" key="2">
    <source>
        <dbReference type="Google" id="ProtNLM"/>
    </source>
</evidence>
<sequence>MTMQTGVSSVVVLALSLAAAPRAAVAQPAAHGDVTFTKDIAPILQRSCQKCHRPNSLAPMSLITYDEVRPWARSIKQRTGLRNRMGVMPPWYIEKDIGIQQFKDD</sequence>